<name>B1CC84_9FIRM</name>
<dbReference type="HOGENOM" id="CLU_066192_46_1_9"/>
<dbReference type="InterPro" id="IPR010982">
    <property type="entry name" value="Lambda_DNA-bd_dom_sf"/>
</dbReference>
<keyword evidence="3" id="KW-1185">Reference proteome</keyword>
<reference evidence="2" key="1">
    <citation type="submission" date="2008-01" db="EMBL/GenBank/DDBJ databases">
        <authorList>
            <person name="Fulton L."/>
            <person name="Clifton S."/>
            <person name="Fulton B."/>
            <person name="Xu J."/>
            <person name="Minx P."/>
            <person name="Pepin K.H."/>
            <person name="Johnson M."/>
            <person name="Thiruvilangam P."/>
            <person name="Bhonagiri V."/>
            <person name="Nash W.E."/>
            <person name="Mardis E.R."/>
            <person name="Wilson R.K."/>
        </authorList>
    </citation>
    <scope>NUCLEOTIDE SEQUENCE [LARGE SCALE GENOMIC DNA]</scope>
    <source>
        <strain evidence="2">DSM 17244</strain>
    </source>
</reference>
<gene>
    <name evidence="2" type="ORF">ANASTE_01584</name>
</gene>
<evidence type="ECO:0000259" key="1">
    <source>
        <dbReference type="PROSITE" id="PS50943"/>
    </source>
</evidence>
<proteinExistence type="predicted"/>
<organism evidence="2 3">
    <name type="scientific">Anaerofustis stercorihominis DSM 17244</name>
    <dbReference type="NCBI Taxonomy" id="445971"/>
    <lineage>
        <taxon>Bacteria</taxon>
        <taxon>Bacillati</taxon>
        <taxon>Bacillota</taxon>
        <taxon>Clostridia</taxon>
        <taxon>Eubacteriales</taxon>
        <taxon>Eubacteriaceae</taxon>
        <taxon>Anaerofustis</taxon>
    </lineage>
</organism>
<dbReference type="EMBL" id="ABIL02000006">
    <property type="protein sequence ID" value="EDS71881.1"/>
    <property type="molecule type" value="Genomic_DNA"/>
</dbReference>
<dbReference type="InterPro" id="IPR008003">
    <property type="entry name" value="DUF739"/>
</dbReference>
<dbReference type="PROSITE" id="PS50943">
    <property type="entry name" value="HTH_CROC1"/>
    <property type="match status" value="1"/>
</dbReference>
<comment type="caution">
    <text evidence="2">The sequence shown here is derived from an EMBL/GenBank/DDBJ whole genome shotgun (WGS) entry which is preliminary data.</text>
</comment>
<sequence>MLQYIKKEVLSVVNSRKIKGRLKELGFTQEELANKMGITQSTLSHKINNTRTFKLDEALVLGKILEIKEDDFNLYFFYS</sequence>
<reference evidence="2" key="2">
    <citation type="submission" date="2013-08" db="EMBL/GenBank/DDBJ databases">
        <title>Draft genome sequence of Anaerofustis stercorihominis (DSM 17244).</title>
        <authorList>
            <person name="Sudarsanam P."/>
            <person name="Ley R."/>
            <person name="Guruge J."/>
            <person name="Turnbaugh P.J."/>
            <person name="Mahowald M."/>
            <person name="Liep D."/>
            <person name="Gordon J."/>
        </authorList>
    </citation>
    <scope>NUCLEOTIDE SEQUENCE</scope>
    <source>
        <strain evidence="2">DSM 17244</strain>
    </source>
</reference>
<feature type="domain" description="HTH cro/C1-type" evidence="1">
    <location>
        <begin position="18"/>
        <end position="72"/>
    </location>
</feature>
<dbReference type="InterPro" id="IPR001387">
    <property type="entry name" value="Cro/C1-type_HTH"/>
</dbReference>
<dbReference type="CDD" id="cd00093">
    <property type="entry name" value="HTH_XRE"/>
    <property type="match status" value="1"/>
</dbReference>
<accession>B1CC84</accession>
<dbReference type="SUPFAM" id="SSF47413">
    <property type="entry name" value="lambda repressor-like DNA-binding domains"/>
    <property type="match status" value="1"/>
</dbReference>
<dbReference type="Gene3D" id="1.10.260.40">
    <property type="entry name" value="lambda repressor-like DNA-binding domains"/>
    <property type="match status" value="1"/>
</dbReference>
<dbReference type="eggNOG" id="ENOG50303V0">
    <property type="taxonomic scope" value="Bacteria"/>
</dbReference>
<dbReference type="Proteomes" id="UP000005178">
    <property type="component" value="Unassembled WGS sequence"/>
</dbReference>
<dbReference type="GO" id="GO:0003677">
    <property type="term" value="F:DNA binding"/>
    <property type="evidence" value="ECO:0007669"/>
    <property type="project" value="UniProtKB-KW"/>
</dbReference>
<dbReference type="Pfam" id="PF05339">
    <property type="entry name" value="DUF739"/>
    <property type="match status" value="1"/>
</dbReference>
<evidence type="ECO:0000313" key="3">
    <source>
        <dbReference type="Proteomes" id="UP000005178"/>
    </source>
</evidence>
<dbReference type="SMART" id="SM00530">
    <property type="entry name" value="HTH_XRE"/>
    <property type="match status" value="1"/>
</dbReference>
<dbReference type="STRING" id="445971.ANASTE_01584"/>
<evidence type="ECO:0000313" key="2">
    <source>
        <dbReference type="EMBL" id="EDS71881.1"/>
    </source>
</evidence>
<protein>
    <submittedName>
        <fullName evidence="2">DNA-binding helix-turn-helix protein</fullName>
    </submittedName>
</protein>
<dbReference type="AlphaFoldDB" id="B1CC84"/>
<keyword evidence="2" id="KW-0238">DNA-binding</keyword>